<evidence type="ECO:0000313" key="7">
    <source>
        <dbReference type="EMBL" id="MEA5455927.1"/>
    </source>
</evidence>
<evidence type="ECO:0000256" key="3">
    <source>
        <dbReference type="ARBA" id="ARBA00022989"/>
    </source>
</evidence>
<evidence type="ECO:0000313" key="8">
    <source>
        <dbReference type="Proteomes" id="UP001304769"/>
    </source>
</evidence>
<dbReference type="EMBL" id="JAYGGQ010000011">
    <property type="protein sequence ID" value="MEA5455927.1"/>
    <property type="molecule type" value="Genomic_DNA"/>
</dbReference>
<dbReference type="InterPro" id="IPR003807">
    <property type="entry name" value="DUF202"/>
</dbReference>
<keyword evidence="4 5" id="KW-0472">Membrane</keyword>
<proteinExistence type="predicted"/>
<evidence type="ECO:0000256" key="4">
    <source>
        <dbReference type="ARBA" id="ARBA00023136"/>
    </source>
</evidence>
<evidence type="ECO:0000256" key="5">
    <source>
        <dbReference type="SAM" id="Phobius"/>
    </source>
</evidence>
<feature type="transmembrane region" description="Helical" evidence="5">
    <location>
        <begin position="87"/>
        <end position="111"/>
    </location>
</feature>
<gene>
    <name evidence="7" type="ORF">SPF06_14425</name>
</gene>
<feature type="transmembrane region" description="Helical" evidence="5">
    <location>
        <begin position="39"/>
        <end position="61"/>
    </location>
</feature>
<protein>
    <submittedName>
        <fullName evidence="7">DUF202 domain-containing protein</fullName>
    </submittedName>
</protein>
<evidence type="ECO:0000256" key="1">
    <source>
        <dbReference type="ARBA" id="ARBA00004127"/>
    </source>
</evidence>
<dbReference type="Proteomes" id="UP001304769">
    <property type="component" value="Unassembled WGS sequence"/>
</dbReference>
<reference evidence="7 8" key="1">
    <citation type="submission" date="2023-12" db="EMBL/GenBank/DDBJ databases">
        <title>Sinomonas terricola sp. nov, isolated from litchi orchard soil in Guangdong, PR China.</title>
        <authorList>
            <person name="Jiaxin W."/>
            <person name="Yang Z."/>
            <person name="Honghui Z."/>
        </authorList>
    </citation>
    <scope>NUCLEOTIDE SEQUENCE [LARGE SCALE GENOMIC DNA]</scope>
    <source>
        <strain evidence="7 8">JGH33</strain>
    </source>
</reference>
<dbReference type="Pfam" id="PF02656">
    <property type="entry name" value="DUF202"/>
    <property type="match status" value="1"/>
</dbReference>
<feature type="domain" description="DUF202" evidence="6">
    <location>
        <begin position="5"/>
        <end position="70"/>
    </location>
</feature>
<keyword evidence="8" id="KW-1185">Reference proteome</keyword>
<evidence type="ECO:0000256" key="2">
    <source>
        <dbReference type="ARBA" id="ARBA00022692"/>
    </source>
</evidence>
<dbReference type="RefSeq" id="WP_323279817.1">
    <property type="nucleotide sequence ID" value="NZ_JAYGGQ010000011.1"/>
</dbReference>
<keyword evidence="2 5" id="KW-0812">Transmembrane</keyword>
<comment type="caution">
    <text evidence="7">The sequence shown here is derived from an EMBL/GenBank/DDBJ whole genome shotgun (WGS) entry which is preliminary data.</text>
</comment>
<name>A0ABU5T8B8_9MICC</name>
<comment type="subcellular location">
    <subcellularLocation>
        <location evidence="1">Endomembrane system</location>
        <topology evidence="1">Multi-pass membrane protein</topology>
    </subcellularLocation>
</comment>
<organism evidence="7 8">
    <name type="scientific">Sinomonas terricola</name>
    <dbReference type="NCBI Taxonomy" id="3110330"/>
    <lineage>
        <taxon>Bacteria</taxon>
        <taxon>Bacillati</taxon>
        <taxon>Actinomycetota</taxon>
        <taxon>Actinomycetes</taxon>
        <taxon>Micrococcales</taxon>
        <taxon>Micrococcaceae</taxon>
        <taxon>Sinomonas</taxon>
    </lineage>
</organism>
<sequence>MSVFDPGLQPERTGLAWQRTCLSFLGGSLVAMKVLPQVFGAWTICFGAAGAIEATILLVAVHRRYRTRHRLLTENRAEPAPIADGRLVGALALSTVAAGVVSLWLAIAIHFG</sequence>
<accession>A0ABU5T8B8</accession>
<keyword evidence="3 5" id="KW-1133">Transmembrane helix</keyword>
<evidence type="ECO:0000259" key="6">
    <source>
        <dbReference type="Pfam" id="PF02656"/>
    </source>
</evidence>